<proteinExistence type="predicted"/>
<comment type="caution">
    <text evidence="1">The sequence shown here is derived from an EMBL/GenBank/DDBJ whole genome shotgun (WGS) entry which is preliminary data.</text>
</comment>
<organism evidence="1 2">
    <name type="scientific">Halopseudomonas formosensis</name>
    <dbReference type="NCBI Taxonomy" id="1002526"/>
    <lineage>
        <taxon>Bacteria</taxon>
        <taxon>Pseudomonadati</taxon>
        <taxon>Pseudomonadota</taxon>
        <taxon>Gammaproteobacteria</taxon>
        <taxon>Pseudomonadales</taxon>
        <taxon>Pseudomonadaceae</taxon>
        <taxon>Halopseudomonas</taxon>
    </lineage>
</organism>
<sequence length="200" mass="21522">MATELVMGRLAALQDRSVVAIHHHQGWLHGLQVQLDPAIIRVGLGSAHGHHQTLAIRVQAQLVRAHAGHGEVLQVPVTVIGGVDADIPLATGIVIGSGIEAPAILAEHPVAIEVKVFSSFDQRLKSAVHHIDYIEIYTRPAGQDHRMVGARVRQPLWQRSATDMRNSSSPAVLAATMKCSPRASLTELRKRSGDCSGPRP</sequence>
<gene>
    <name evidence="1" type="ORF">RED13_000196</name>
</gene>
<accession>A0ABU5C0U4</accession>
<protein>
    <submittedName>
        <fullName evidence="1">Uncharacterized protein</fullName>
    </submittedName>
</protein>
<dbReference type="EMBL" id="JAVRDO010000012">
    <property type="protein sequence ID" value="MDX9688654.1"/>
    <property type="molecule type" value="Genomic_DNA"/>
</dbReference>
<name>A0ABU5C0U4_9GAMM</name>
<dbReference type="Proteomes" id="UP001281217">
    <property type="component" value="Unassembled WGS sequence"/>
</dbReference>
<evidence type="ECO:0000313" key="1">
    <source>
        <dbReference type="EMBL" id="MDX9688654.1"/>
    </source>
</evidence>
<reference evidence="2" key="1">
    <citation type="submission" date="2023-07" db="EMBL/GenBank/DDBJ databases">
        <authorList>
            <person name="de Witt J."/>
        </authorList>
    </citation>
    <scope>NUCLEOTIDE SEQUENCE [LARGE SCALE GENOMIC DNA]</scope>
    <source>
        <strain evidence="2">FZJ</strain>
    </source>
</reference>
<keyword evidence="2" id="KW-1185">Reference proteome</keyword>
<evidence type="ECO:0000313" key="2">
    <source>
        <dbReference type="Proteomes" id="UP001281217"/>
    </source>
</evidence>